<dbReference type="InterPro" id="IPR050343">
    <property type="entry name" value="RsuA_PseudoU_synthase"/>
</dbReference>
<dbReference type="RefSeq" id="WP_172504975.1">
    <property type="nucleotide sequence ID" value="NZ_OENE01000007.1"/>
</dbReference>
<dbReference type="PANTHER" id="PTHR47683">
    <property type="entry name" value="PSEUDOURIDINE SYNTHASE FAMILY PROTEIN-RELATED"/>
    <property type="match status" value="1"/>
</dbReference>
<dbReference type="NCBIfam" id="TIGR00093">
    <property type="entry name" value="pseudouridine synthase"/>
    <property type="match status" value="1"/>
</dbReference>
<evidence type="ECO:0000313" key="6">
    <source>
        <dbReference type="Proteomes" id="UP000490060"/>
    </source>
</evidence>
<dbReference type="Pfam" id="PF00849">
    <property type="entry name" value="PseudoU_synth_2"/>
    <property type="match status" value="1"/>
</dbReference>
<dbReference type="InterPro" id="IPR000748">
    <property type="entry name" value="PsdUridine_synth_RsuA/RluB/E/F"/>
</dbReference>
<dbReference type="GO" id="GO:0003723">
    <property type="term" value="F:RNA binding"/>
    <property type="evidence" value="ECO:0007669"/>
    <property type="project" value="InterPro"/>
</dbReference>
<dbReference type="GO" id="GO:0009982">
    <property type="term" value="F:pseudouridine synthase activity"/>
    <property type="evidence" value="ECO:0007669"/>
    <property type="project" value="InterPro"/>
</dbReference>
<accession>A0A2I2M6B2</accession>
<feature type="domain" description="Pseudouridine synthase RsuA/RluA-like" evidence="4">
    <location>
        <begin position="5"/>
        <end position="155"/>
    </location>
</feature>
<dbReference type="Proteomes" id="UP000490060">
    <property type="component" value="Unassembled WGS sequence"/>
</dbReference>
<comment type="similarity">
    <text evidence="1 3">Belongs to the pseudouridine synthase RsuA family.</text>
</comment>
<dbReference type="Gene3D" id="3.30.70.1560">
    <property type="entry name" value="Alpha-L RNA-binding motif"/>
    <property type="match status" value="1"/>
</dbReference>
<dbReference type="InterPro" id="IPR018496">
    <property type="entry name" value="PsdUridine_synth_RsuA/RluB_CS"/>
</dbReference>
<dbReference type="PROSITE" id="PS01149">
    <property type="entry name" value="PSI_RSU"/>
    <property type="match status" value="1"/>
</dbReference>
<organism evidence="5 6">
    <name type="scientific">Tenacibaculum finnmarkense genomovar ulcerans</name>
    <dbReference type="NCBI Taxonomy" id="2781388"/>
    <lineage>
        <taxon>Bacteria</taxon>
        <taxon>Pseudomonadati</taxon>
        <taxon>Bacteroidota</taxon>
        <taxon>Flavobacteriia</taxon>
        <taxon>Flavobacteriales</taxon>
        <taxon>Flavobacteriaceae</taxon>
        <taxon>Tenacibaculum</taxon>
        <taxon>Tenacibaculum finnmarkense</taxon>
    </lineage>
</organism>
<dbReference type="GO" id="GO:0006364">
    <property type="term" value="P:rRNA processing"/>
    <property type="evidence" value="ECO:0007669"/>
    <property type="project" value="UniProtKB-ARBA"/>
</dbReference>
<evidence type="ECO:0000256" key="2">
    <source>
        <dbReference type="ARBA" id="ARBA00023235"/>
    </source>
</evidence>
<dbReference type="Gene3D" id="3.30.70.580">
    <property type="entry name" value="Pseudouridine synthase I, catalytic domain, N-terminal subdomain"/>
    <property type="match status" value="1"/>
</dbReference>
<reference evidence="5 6" key="1">
    <citation type="submission" date="2017-11" db="EMBL/GenBank/DDBJ databases">
        <authorList>
            <person name="Duchaud E."/>
        </authorList>
    </citation>
    <scope>NUCLEOTIDE SEQUENCE [LARGE SCALE GENOMIC DNA]</scope>
    <source>
        <strain evidence="5 6">TNO010</strain>
    </source>
</reference>
<dbReference type="EMBL" id="OENE01000007">
    <property type="protein sequence ID" value="SOU88091.1"/>
    <property type="molecule type" value="Genomic_DNA"/>
</dbReference>
<dbReference type="GO" id="GO:0001522">
    <property type="term" value="P:pseudouridine synthesis"/>
    <property type="evidence" value="ECO:0007669"/>
    <property type="project" value="InterPro"/>
</dbReference>
<gene>
    <name evidence="5" type="ORF">TNO010_150040</name>
</gene>
<dbReference type="AlphaFoldDB" id="A0A2I2M6B2"/>
<proteinExistence type="inferred from homology"/>
<dbReference type="GO" id="GO:0140098">
    <property type="term" value="F:catalytic activity, acting on RNA"/>
    <property type="evidence" value="ECO:0007669"/>
    <property type="project" value="UniProtKB-ARBA"/>
</dbReference>
<name>A0A2I2M6B2_9FLAO</name>
<dbReference type="InterPro" id="IPR006145">
    <property type="entry name" value="PsdUridine_synth_RsuA/RluA"/>
</dbReference>
<dbReference type="InterPro" id="IPR020094">
    <property type="entry name" value="TruA/RsuA/RluB/E/F_N"/>
</dbReference>
<evidence type="ECO:0000256" key="3">
    <source>
        <dbReference type="RuleBase" id="RU003887"/>
    </source>
</evidence>
<evidence type="ECO:0000313" key="5">
    <source>
        <dbReference type="EMBL" id="SOU88091.1"/>
    </source>
</evidence>
<dbReference type="InterPro" id="IPR020103">
    <property type="entry name" value="PsdUridine_synth_cat_dom_sf"/>
</dbReference>
<evidence type="ECO:0000256" key="1">
    <source>
        <dbReference type="ARBA" id="ARBA00008348"/>
    </source>
</evidence>
<dbReference type="SUPFAM" id="SSF55120">
    <property type="entry name" value="Pseudouridine synthase"/>
    <property type="match status" value="1"/>
</dbReference>
<protein>
    <recommendedName>
        <fullName evidence="3">Pseudouridine synthase</fullName>
        <ecNumber evidence="3">5.4.99.-</ecNumber>
    </recommendedName>
</protein>
<dbReference type="InterPro" id="IPR042092">
    <property type="entry name" value="PsdUridine_s_RsuA/RluB/E/F_cat"/>
</dbReference>
<keyword evidence="2 3" id="KW-0413">Isomerase</keyword>
<evidence type="ECO:0000259" key="4">
    <source>
        <dbReference type="Pfam" id="PF00849"/>
    </source>
</evidence>
<sequence length="188" mass="21280">MIHRYFIIHKPYGYLSQFITNETKRKKKMLGELFDFPEKTMAIGRLDFASEGLLFLTTDGKVSAEVRSKKVEKEYYVQVDGIITPAALEKLQKGVEIGVDGQKYTTLPGKASTLKTPNFPNRSQKIRDDRHGPTSWVSIVICEGKFRQVRKMTAAVGFPTLRLIRVRIGNILLNDMESGAVIETQTLL</sequence>
<dbReference type="EC" id="5.4.99.-" evidence="3"/>
<dbReference type="PANTHER" id="PTHR47683:SF2">
    <property type="entry name" value="RNA-BINDING S4 DOMAIN-CONTAINING PROTEIN"/>
    <property type="match status" value="1"/>
</dbReference>